<dbReference type="AlphaFoldDB" id="A0A0G9L560"/>
<dbReference type="SUPFAM" id="SSF56349">
    <property type="entry name" value="DNA breaking-rejoining enzymes"/>
    <property type="match status" value="1"/>
</dbReference>
<comment type="caution">
    <text evidence="5">The sequence shown here is derived from an EMBL/GenBank/DDBJ whole genome shotgun (WGS) entry which is preliminary data.</text>
</comment>
<dbReference type="PANTHER" id="PTHR30349:SF41">
    <property type="entry name" value="INTEGRASE_RECOMBINASE PROTEIN MJ0367-RELATED"/>
    <property type="match status" value="1"/>
</dbReference>
<dbReference type="InterPro" id="IPR013762">
    <property type="entry name" value="Integrase-like_cat_sf"/>
</dbReference>
<dbReference type="GO" id="GO:0006310">
    <property type="term" value="P:DNA recombination"/>
    <property type="evidence" value="ECO:0007669"/>
    <property type="project" value="UniProtKB-KW"/>
</dbReference>
<name>A0A0G9L560_9BACT</name>
<dbReference type="Proteomes" id="UP000035154">
    <property type="component" value="Unassembled WGS sequence"/>
</dbReference>
<dbReference type="InterPro" id="IPR050090">
    <property type="entry name" value="Tyrosine_recombinase_XerCD"/>
</dbReference>
<dbReference type="GO" id="GO:0003677">
    <property type="term" value="F:DNA binding"/>
    <property type="evidence" value="ECO:0007669"/>
    <property type="project" value="UniProtKB-KW"/>
</dbReference>
<organism evidence="5 6">
    <name type="scientific">Aliarcobacter butzleri L355</name>
    <dbReference type="NCBI Taxonomy" id="1447263"/>
    <lineage>
        <taxon>Bacteria</taxon>
        <taxon>Pseudomonadati</taxon>
        <taxon>Campylobacterota</taxon>
        <taxon>Epsilonproteobacteria</taxon>
        <taxon>Campylobacterales</taxon>
        <taxon>Arcobacteraceae</taxon>
        <taxon>Aliarcobacter</taxon>
    </lineage>
</organism>
<accession>A0A0G9L560</accession>
<evidence type="ECO:0000313" key="5">
    <source>
        <dbReference type="EMBL" id="KLE11503.1"/>
    </source>
</evidence>
<sequence>MPTNKYYEKTAVELVELFRIQKQVEVKEIKRYIKILDVFLELTGKEYLIDLTALDMLYFVNDYRDMPNENANGTKARLKGIKSFKEWIKIAREENLIKVSSTTTKDKLIRISAFLDFCVDMEYLDKNRLDHSRIHREKIQKRKGFRPEQLEAFFSSKWYKEDLEKNLEDNPSKVWLPLILLHTGARTNEIAQLKIKQIVKRDGVLVFNVKEEDEDQQLKNESSRRKIPLHNTLLELGFLEFLEKQKAKKSEMLFDDLYHTTGKGYGQSFGKVFNKFKREWLEPQTIEKILKRELLLDLHSFRHTIATALRRGKISEEHISVLLGHELNQTQRYGNQAYDFLQEEISKASYGIDFKELKNRIKAYYKAENI</sequence>
<reference evidence="5 6" key="1">
    <citation type="submission" date="2014-01" db="EMBL/GenBank/DDBJ databases">
        <title>Development of a Comparative Genomic Fingerprinting Assay for High Resolution Genotyping of Arcobacter butzleri.</title>
        <authorList>
            <person name="Webb A.L."/>
            <person name="Inglis G.D."/>
            <person name="Kruczkiewicz P."/>
            <person name="Selinger L.B."/>
            <person name="Taboada E.N."/>
        </authorList>
    </citation>
    <scope>NUCLEOTIDE SEQUENCE [LARGE SCALE GENOMIC DNA]</scope>
    <source>
        <strain evidence="5 6">L355</strain>
    </source>
</reference>
<dbReference type="Gene3D" id="1.10.443.10">
    <property type="entry name" value="Intergrase catalytic core"/>
    <property type="match status" value="1"/>
</dbReference>
<keyword evidence="2" id="KW-0238">DNA-binding</keyword>
<evidence type="ECO:0000313" key="6">
    <source>
        <dbReference type="Proteomes" id="UP000035154"/>
    </source>
</evidence>
<dbReference type="InterPro" id="IPR011010">
    <property type="entry name" value="DNA_brk_join_enz"/>
</dbReference>
<proteinExistence type="inferred from homology"/>
<feature type="domain" description="Tyr recombinase" evidence="4">
    <location>
        <begin position="140"/>
        <end position="346"/>
    </location>
</feature>
<dbReference type="PATRIC" id="fig|1447263.3.peg.146"/>
<dbReference type="RefSeq" id="WP_046997693.1">
    <property type="nucleotide sequence ID" value="NZ_JAIW01000009.1"/>
</dbReference>
<dbReference type="InterPro" id="IPR002104">
    <property type="entry name" value="Integrase_catalytic"/>
</dbReference>
<dbReference type="PROSITE" id="PS51898">
    <property type="entry name" value="TYR_RECOMBINASE"/>
    <property type="match status" value="1"/>
</dbReference>
<gene>
    <name evidence="5" type="ORF">AF80_00775</name>
</gene>
<dbReference type="GO" id="GO:0015074">
    <property type="term" value="P:DNA integration"/>
    <property type="evidence" value="ECO:0007669"/>
    <property type="project" value="InterPro"/>
</dbReference>
<evidence type="ECO:0000256" key="3">
    <source>
        <dbReference type="ARBA" id="ARBA00023172"/>
    </source>
</evidence>
<dbReference type="Pfam" id="PF00589">
    <property type="entry name" value="Phage_integrase"/>
    <property type="match status" value="1"/>
</dbReference>
<evidence type="ECO:0000256" key="2">
    <source>
        <dbReference type="ARBA" id="ARBA00023125"/>
    </source>
</evidence>
<dbReference type="EMBL" id="JAIW01000009">
    <property type="protein sequence ID" value="KLE11503.1"/>
    <property type="molecule type" value="Genomic_DNA"/>
</dbReference>
<dbReference type="PANTHER" id="PTHR30349">
    <property type="entry name" value="PHAGE INTEGRASE-RELATED"/>
    <property type="match status" value="1"/>
</dbReference>
<evidence type="ECO:0000259" key="4">
    <source>
        <dbReference type="PROSITE" id="PS51898"/>
    </source>
</evidence>
<comment type="similarity">
    <text evidence="1">Belongs to the 'phage' integrase family.</text>
</comment>
<evidence type="ECO:0000256" key="1">
    <source>
        <dbReference type="ARBA" id="ARBA00008857"/>
    </source>
</evidence>
<dbReference type="CDD" id="cd01184">
    <property type="entry name" value="INT_C_like_1"/>
    <property type="match status" value="1"/>
</dbReference>
<keyword evidence="3" id="KW-0233">DNA recombination</keyword>
<protein>
    <recommendedName>
        <fullName evidence="4">Tyr recombinase domain-containing protein</fullName>
    </recommendedName>
</protein>